<dbReference type="InterPro" id="IPR003399">
    <property type="entry name" value="Mce/MlaD"/>
</dbReference>
<dbReference type="AlphaFoldDB" id="A0A370ICD2"/>
<proteinExistence type="predicted"/>
<comment type="caution">
    <text evidence="2">The sequence shown here is derived from an EMBL/GenBank/DDBJ whole genome shotgun (WGS) entry which is preliminary data.</text>
</comment>
<dbReference type="EMBL" id="QQBC01000002">
    <property type="protein sequence ID" value="RDI68376.1"/>
    <property type="molecule type" value="Genomic_DNA"/>
</dbReference>
<organism evidence="2 3">
    <name type="scientific">Nocardia pseudobrasiliensis</name>
    <dbReference type="NCBI Taxonomy" id="45979"/>
    <lineage>
        <taxon>Bacteria</taxon>
        <taxon>Bacillati</taxon>
        <taxon>Actinomycetota</taxon>
        <taxon>Actinomycetes</taxon>
        <taxon>Mycobacteriales</taxon>
        <taxon>Nocardiaceae</taxon>
        <taxon>Nocardia</taxon>
    </lineage>
</organism>
<evidence type="ECO:0000313" key="3">
    <source>
        <dbReference type="Proteomes" id="UP000254869"/>
    </source>
</evidence>
<dbReference type="GO" id="GO:0005576">
    <property type="term" value="C:extracellular region"/>
    <property type="evidence" value="ECO:0007669"/>
    <property type="project" value="TreeGrafter"/>
</dbReference>
<dbReference type="STRING" id="1210086.GCA_001613105_01353"/>
<keyword evidence="3" id="KW-1185">Reference proteome</keyword>
<sequence length="318" mass="32778">MTIKNTVSLAALLALSIVAVLAIGGQGVVWLPPRDQHEATLVVADANGLTSGSKLLLRGVGIGRVTDVRAAADRVEVDFRYHGDRRIPLDSAFRVENLSTLGETYLAVLPHTETGPFLADHQRIAAGPATVPTTFGELSVALIRLLNDLPPAQITALTDELSAALPAEPTSPANLARAGSLLATTLLMSSGTIRALLTDAQSLLERSGHTGPAIAAGTDSVRAAGVNFAAMAQTAIEMMHTNDYPNVVHVGPLAVFAGLQQFEDKAGADVHTLTAPLLPSIQAGAAAMGALDISRLLDTAMAAVATPGAVTVHPIGPR</sequence>
<evidence type="ECO:0000259" key="1">
    <source>
        <dbReference type="Pfam" id="PF02470"/>
    </source>
</evidence>
<protein>
    <submittedName>
        <fullName evidence="2">Phospholipid/cholesterol/gamma-HCH transport system substrate-binding protein</fullName>
    </submittedName>
</protein>
<dbReference type="RefSeq" id="WP_067993389.1">
    <property type="nucleotide sequence ID" value="NZ_QQBC01000002.1"/>
</dbReference>
<dbReference type="Proteomes" id="UP000254869">
    <property type="component" value="Unassembled WGS sequence"/>
</dbReference>
<dbReference type="PANTHER" id="PTHR33371:SF16">
    <property type="entry name" value="MCE-FAMILY PROTEIN MCE3F"/>
    <property type="match status" value="1"/>
</dbReference>
<feature type="domain" description="Mce/MlaD" evidence="1">
    <location>
        <begin position="39"/>
        <end position="110"/>
    </location>
</feature>
<dbReference type="Pfam" id="PF02470">
    <property type="entry name" value="MlaD"/>
    <property type="match status" value="1"/>
</dbReference>
<gene>
    <name evidence="2" type="ORF">DFR76_102777</name>
</gene>
<evidence type="ECO:0000313" key="2">
    <source>
        <dbReference type="EMBL" id="RDI68376.1"/>
    </source>
</evidence>
<dbReference type="PANTHER" id="PTHR33371">
    <property type="entry name" value="INTERMEMBRANE PHOSPHOLIPID TRANSPORT SYSTEM BINDING PROTEIN MLAD-RELATED"/>
    <property type="match status" value="1"/>
</dbReference>
<reference evidence="2 3" key="1">
    <citation type="submission" date="2018-07" db="EMBL/GenBank/DDBJ databases">
        <title>Genomic Encyclopedia of Type Strains, Phase IV (KMG-IV): sequencing the most valuable type-strain genomes for metagenomic binning, comparative biology and taxonomic classification.</title>
        <authorList>
            <person name="Goeker M."/>
        </authorList>
    </citation>
    <scope>NUCLEOTIDE SEQUENCE [LARGE SCALE GENOMIC DNA]</scope>
    <source>
        <strain evidence="2 3">DSM 44290</strain>
    </source>
</reference>
<accession>A0A370ICD2</accession>
<dbReference type="InterPro" id="IPR052336">
    <property type="entry name" value="MlaD_Phospholipid_Transporter"/>
</dbReference>
<name>A0A370ICD2_9NOCA</name>